<dbReference type="AlphaFoldDB" id="A0A4R4YGD9"/>
<reference evidence="1 2" key="1">
    <citation type="submission" date="2019-03" db="EMBL/GenBank/DDBJ databases">
        <title>Draft genome sequences of novel Actinobacteria.</title>
        <authorList>
            <person name="Sahin N."/>
            <person name="Ay H."/>
            <person name="Saygin H."/>
        </authorList>
    </citation>
    <scope>NUCLEOTIDE SEQUENCE [LARGE SCALE GENOMIC DNA]</scope>
    <source>
        <strain evidence="1 2">7K502</strain>
    </source>
</reference>
<organism evidence="1 2">
    <name type="scientific">Saccharopolyspora elongata</name>
    <dbReference type="NCBI Taxonomy" id="2530387"/>
    <lineage>
        <taxon>Bacteria</taxon>
        <taxon>Bacillati</taxon>
        <taxon>Actinomycetota</taxon>
        <taxon>Actinomycetes</taxon>
        <taxon>Pseudonocardiales</taxon>
        <taxon>Pseudonocardiaceae</taxon>
        <taxon>Saccharopolyspora</taxon>
    </lineage>
</organism>
<evidence type="ECO:0000313" key="2">
    <source>
        <dbReference type="Proteomes" id="UP000294947"/>
    </source>
</evidence>
<proteinExistence type="predicted"/>
<name>A0A4R4YGD9_9PSEU</name>
<comment type="caution">
    <text evidence="1">The sequence shown here is derived from an EMBL/GenBank/DDBJ whole genome shotgun (WGS) entry which is preliminary data.</text>
</comment>
<accession>A0A4R4YGD9</accession>
<protein>
    <submittedName>
        <fullName evidence="1">Uncharacterized protein</fullName>
    </submittedName>
</protein>
<dbReference type="RefSeq" id="WP_132490038.1">
    <property type="nucleotide sequence ID" value="NZ_SMKW01000042.1"/>
</dbReference>
<evidence type="ECO:0000313" key="1">
    <source>
        <dbReference type="EMBL" id="TDD43044.1"/>
    </source>
</evidence>
<dbReference type="OrthoDB" id="3700530at2"/>
<dbReference type="Proteomes" id="UP000294947">
    <property type="component" value="Unassembled WGS sequence"/>
</dbReference>
<dbReference type="EMBL" id="SMKW01000042">
    <property type="protein sequence ID" value="TDD43044.1"/>
    <property type="molecule type" value="Genomic_DNA"/>
</dbReference>
<gene>
    <name evidence="1" type="ORF">E1288_27630</name>
</gene>
<keyword evidence="2" id="KW-1185">Reference proteome</keyword>
<sequence>MSDVRFELNHRERAALQAVAAGRVEITCSCEPDLFIDGVAFCDQQTAHRLVHQGLMRPAAPGVPGELVAAELTGPGMERLGTAVPG</sequence>